<protein>
    <submittedName>
        <fullName evidence="1">Uncharacterized protein</fullName>
    </submittedName>
</protein>
<organism evidence="1">
    <name type="scientific">Oikopleura dioica</name>
    <name type="common">Tunicate</name>
    <dbReference type="NCBI Taxonomy" id="34765"/>
    <lineage>
        <taxon>Eukaryota</taxon>
        <taxon>Metazoa</taxon>
        <taxon>Chordata</taxon>
        <taxon>Tunicata</taxon>
        <taxon>Appendicularia</taxon>
        <taxon>Copelata</taxon>
        <taxon>Oikopleuridae</taxon>
        <taxon>Oikopleura</taxon>
    </lineage>
</organism>
<sequence length="111" mass="12238">MDQIKKIKKVFKSSQKGSKSAKEKIPATVAVPTPSARSVVPPVVHTPAVKTPVHLFRAQNYCTLQTIKYARTTAGKEAPELTHVKMPTQEGVQSFIGDTIKERIIARSQKK</sequence>
<evidence type="ECO:0000313" key="1">
    <source>
        <dbReference type="EMBL" id="CBY24984.1"/>
    </source>
</evidence>
<dbReference type="InParanoid" id="E4XKR8"/>
<keyword evidence="2" id="KW-1185">Reference proteome</keyword>
<dbReference type="EMBL" id="FN653066">
    <property type="protein sequence ID" value="CBY24984.1"/>
    <property type="molecule type" value="Genomic_DNA"/>
</dbReference>
<reference evidence="1" key="1">
    <citation type="journal article" date="2010" name="Science">
        <title>Plasticity of animal genome architecture unmasked by rapid evolution of a pelagic tunicate.</title>
        <authorList>
            <person name="Denoeud F."/>
            <person name="Henriet S."/>
            <person name="Mungpakdee S."/>
            <person name="Aury J.M."/>
            <person name="Da Silva C."/>
            <person name="Brinkmann H."/>
            <person name="Mikhaleva J."/>
            <person name="Olsen L.C."/>
            <person name="Jubin C."/>
            <person name="Canestro C."/>
            <person name="Bouquet J.M."/>
            <person name="Danks G."/>
            <person name="Poulain J."/>
            <person name="Campsteijn C."/>
            <person name="Adamski M."/>
            <person name="Cross I."/>
            <person name="Yadetie F."/>
            <person name="Muffato M."/>
            <person name="Louis A."/>
            <person name="Butcher S."/>
            <person name="Tsagkogeorga G."/>
            <person name="Konrad A."/>
            <person name="Singh S."/>
            <person name="Jensen M.F."/>
            <person name="Cong E.H."/>
            <person name="Eikeseth-Otteraa H."/>
            <person name="Noel B."/>
            <person name="Anthouard V."/>
            <person name="Porcel B.M."/>
            <person name="Kachouri-Lafond R."/>
            <person name="Nishino A."/>
            <person name="Ugolini M."/>
            <person name="Chourrout P."/>
            <person name="Nishida H."/>
            <person name="Aasland R."/>
            <person name="Huzurbazar S."/>
            <person name="Westhof E."/>
            <person name="Delsuc F."/>
            <person name="Lehrach H."/>
            <person name="Reinhardt R."/>
            <person name="Weissenbach J."/>
            <person name="Roy S.W."/>
            <person name="Artiguenave F."/>
            <person name="Postlethwait J.H."/>
            <person name="Manak J.R."/>
            <person name="Thompson E.M."/>
            <person name="Jaillon O."/>
            <person name="Du Pasquier L."/>
            <person name="Boudinot P."/>
            <person name="Liberles D.A."/>
            <person name="Volff J.N."/>
            <person name="Philippe H."/>
            <person name="Lenhard B."/>
            <person name="Roest Crollius H."/>
            <person name="Wincker P."/>
            <person name="Chourrout D."/>
        </authorList>
    </citation>
    <scope>NUCLEOTIDE SEQUENCE [LARGE SCALE GENOMIC DNA]</scope>
</reference>
<evidence type="ECO:0000313" key="2">
    <source>
        <dbReference type="Proteomes" id="UP000001307"/>
    </source>
</evidence>
<dbReference type="AlphaFoldDB" id="E4XKR8"/>
<proteinExistence type="predicted"/>
<gene>
    <name evidence="1" type="ORF">GSOID_T00014284001</name>
</gene>
<accession>E4XKR8</accession>
<name>E4XKR8_OIKDI</name>
<dbReference type="Proteomes" id="UP000001307">
    <property type="component" value="Unassembled WGS sequence"/>
</dbReference>